<gene>
    <name evidence="3" type="ORF">LOTGIDRAFT_229359</name>
</gene>
<dbReference type="Proteomes" id="UP000030746">
    <property type="component" value="Unassembled WGS sequence"/>
</dbReference>
<accession>V3Z8K5</accession>
<feature type="region of interest" description="Disordered" evidence="2">
    <location>
        <begin position="510"/>
        <end position="564"/>
    </location>
</feature>
<feature type="region of interest" description="Disordered" evidence="2">
    <location>
        <begin position="1346"/>
        <end position="1371"/>
    </location>
</feature>
<dbReference type="InterPro" id="IPR016024">
    <property type="entry name" value="ARM-type_fold"/>
</dbReference>
<protein>
    <recommendedName>
        <fullName evidence="5">SEC7 domain-containing protein</fullName>
    </recommendedName>
</protein>
<keyword evidence="4" id="KW-1185">Reference proteome</keyword>
<evidence type="ECO:0000256" key="2">
    <source>
        <dbReference type="SAM" id="MobiDB-lite"/>
    </source>
</evidence>
<dbReference type="EMBL" id="KB202953">
    <property type="protein sequence ID" value="ESO87248.1"/>
    <property type="molecule type" value="Genomic_DNA"/>
</dbReference>
<evidence type="ECO:0000313" key="3">
    <source>
        <dbReference type="EMBL" id="ESO87248.1"/>
    </source>
</evidence>
<feature type="region of interest" description="Disordered" evidence="2">
    <location>
        <begin position="2135"/>
        <end position="2167"/>
    </location>
</feature>
<feature type="region of interest" description="Disordered" evidence="2">
    <location>
        <begin position="1937"/>
        <end position="1985"/>
    </location>
</feature>
<reference evidence="3 4" key="1">
    <citation type="journal article" date="2013" name="Nature">
        <title>Insights into bilaterian evolution from three spiralian genomes.</title>
        <authorList>
            <person name="Simakov O."/>
            <person name="Marletaz F."/>
            <person name="Cho S.J."/>
            <person name="Edsinger-Gonzales E."/>
            <person name="Havlak P."/>
            <person name="Hellsten U."/>
            <person name="Kuo D.H."/>
            <person name="Larsson T."/>
            <person name="Lv J."/>
            <person name="Arendt D."/>
            <person name="Savage R."/>
            <person name="Osoegawa K."/>
            <person name="de Jong P."/>
            <person name="Grimwood J."/>
            <person name="Chapman J.A."/>
            <person name="Shapiro H."/>
            <person name="Aerts A."/>
            <person name="Otillar R.P."/>
            <person name="Terry A.Y."/>
            <person name="Boore J.L."/>
            <person name="Grigoriev I.V."/>
            <person name="Lindberg D.R."/>
            <person name="Seaver E.C."/>
            <person name="Weisblat D.A."/>
            <person name="Putnam N.H."/>
            <person name="Rokhsar D.S."/>
        </authorList>
    </citation>
    <scope>NUCLEOTIDE SEQUENCE [LARGE SCALE GENOMIC DNA]</scope>
</reference>
<feature type="compositionally biased region" description="Polar residues" evidence="2">
    <location>
        <begin position="1346"/>
        <end position="1370"/>
    </location>
</feature>
<feature type="coiled-coil region" evidence="1">
    <location>
        <begin position="204"/>
        <end position="231"/>
    </location>
</feature>
<dbReference type="GeneID" id="20247977"/>
<evidence type="ECO:0008006" key="5">
    <source>
        <dbReference type="Google" id="ProtNLM"/>
    </source>
</evidence>
<dbReference type="RefSeq" id="XP_009062195.1">
    <property type="nucleotide sequence ID" value="XM_009063947.1"/>
</dbReference>
<organism evidence="3 4">
    <name type="scientific">Lottia gigantea</name>
    <name type="common">Giant owl limpet</name>
    <dbReference type="NCBI Taxonomy" id="225164"/>
    <lineage>
        <taxon>Eukaryota</taxon>
        <taxon>Metazoa</taxon>
        <taxon>Spiralia</taxon>
        <taxon>Lophotrochozoa</taxon>
        <taxon>Mollusca</taxon>
        <taxon>Gastropoda</taxon>
        <taxon>Patellogastropoda</taxon>
        <taxon>Lottioidea</taxon>
        <taxon>Lottiidae</taxon>
        <taxon>Lottia</taxon>
    </lineage>
</organism>
<dbReference type="OrthoDB" id="10002886at2759"/>
<feature type="compositionally biased region" description="Basic and acidic residues" evidence="2">
    <location>
        <begin position="536"/>
        <end position="557"/>
    </location>
</feature>
<feature type="compositionally biased region" description="Acidic residues" evidence="2">
    <location>
        <begin position="525"/>
        <end position="535"/>
    </location>
</feature>
<evidence type="ECO:0000256" key="1">
    <source>
        <dbReference type="SAM" id="Coils"/>
    </source>
</evidence>
<dbReference type="CTD" id="20247977"/>
<name>V3Z8K5_LOTGI</name>
<dbReference type="HOGENOM" id="CLU_000867_0_0_1"/>
<dbReference type="SUPFAM" id="SSF48371">
    <property type="entry name" value="ARM repeat"/>
    <property type="match status" value="1"/>
</dbReference>
<dbReference type="STRING" id="225164.V3Z8K5"/>
<feature type="compositionally biased region" description="Basic and acidic residues" evidence="2">
    <location>
        <begin position="1971"/>
        <end position="1985"/>
    </location>
</feature>
<dbReference type="OMA" id="CRNNPFD"/>
<proteinExistence type="predicted"/>
<keyword evidence="1" id="KW-0175">Coiled coil</keyword>
<feature type="region of interest" description="Disordered" evidence="2">
    <location>
        <begin position="1873"/>
        <end position="1896"/>
    </location>
</feature>
<sequence>MEETLTKLQKDCSGQRLLPIKKSCIAAIETLKSPEKLSSMPTCDVREICLEPIQLALESRSKRLMSHAIVGLQELLKDERFQCNFEAVEEKLLPVQVLNSLYITPNLPEEAQVEIMKFLLNMTFSISWCMNAKVICKVSQLYIDIHLGDLNGDVGSLAYNNYIKCLDVLPERLAIIENLPACDQCEVFVDTYSSSSLNVRGSVKAAMTQMLKSYTEKLRELENKVVEDGDNVLADFKQSGNNYMSSEGLMDDIVAILRFFSGKLNGTQSSGGQGKQEVQILVEGILSLLTNSPLSIRNHAGFQELVWRNLCPDLISLLGTPKAERSILMTRSLSMEEGVVGRGSARSTSAPNVNVATAKIIYAIANQLVRLIGTIGTLRPVLESLFHRMLIYPPPQHRLDALKSICEILSSPELVADISAPPSQEEADQKVKTLNDVPLLRLIVDSLQESSQCTDIAVCFVSVQCADQLLGTLDKLCNGEGLIESVVEEINNTYIELGKDISNEYNGRKESLVEDGGSVSKHSDDDDEEEEEAEIDDKKETSGSESETINKEKESPKKRLGSIGKQTVEDEMDLKITIQNQVQSDQRQEMVRRHRLLRDKFEAVERQNAKLFIHQFKRILPQLFNMYSIQEVDQGLKQFASNFCAGMVPVESYCEDVKDLISSVILNADGIYTASLLSLLLSLKLNLNDYYNGNKTAKQPLTETAGYNKHNDTALIQMLKEIDGLESHEIGGQLLSDGKENSGFIDIGQEKTGTQAVEAGKKLSKLILYVCYDDILDVLSVLLTGKSSCGSSSSLALLLGTEGAKEESMRARNAICLSLDGLRKAAKLCCMLGLQNRCAGVFTQLATTSCVKEDFKSDNKQNKSSVLPSKPKLARLHAAHVLSMDAVMTTGLEMGSHSADCWQHVFRCCAHISELEHTYFSGGNNQSSLPKIQQEQTAEIDMAPPNENELYAAPVVPVGPIAPHINVLELIRQSSIESGWDSSLTGGGVLTHAQATKALCGLSQEVDSLFEDAARKLNLMSLLSFLTELGEASRAQLRKLGTGDYETGRLPTNALHLYRLQDVLMKVVNSTRPLLHLIRAWSVISPYLVEATGHHERSISKMAVTCIHEFIVAMLSNHEELPHFHVNEFLCKTFEDMLCLELCDGDVQDQIVCSLCEEVEACTAQIQSGWRPVFGALRSVKIEYTANEEVNEARQRHIAAVLDVFEVYLSTDNILVYANATVDCILCLLKYVHGPGMFEYGSDDDSESGSDLGAGNQVINDENLCIPALKYLKRCCDILTHMWKMPACPPFKGSQRIQLGNTVKVVDPNIPDMNFESFAKHFNADQPDVEISPDKDPDWVVVQPDAKSSQSVDSGMVNGSQSEHSLQPSDVKQDVIGPGKVEWKPKPLDDLDNPSGILHVWYLLLDGLATSISSCPKTFQPQTLQTLFELLRSAADVPGPEFAVHCVNHLVLPMLQSWLRRGSRIQNYWISGAVNFKQCLGNTADLVVDYLNKFVGDKETHAMLEFMIKQMLDVLTECVAQPVERISRLGCSCIRHVLSSAGPLLTESMWQICAESIQRALNITTYSVRQLMTLFHANSENFYGDIGQVKVATRKDCTPIEFIRLKQLAHQVFLLESQVSIISSVKFDMDEDKSFIFLLYPPNHEDSLNPEHIMTRVPFRNIVVGLLSHQLLLQTIGYLLLDGAEIKSDSSTDTEFIPKQSHTKIPGLLPYMSTRNVLTFLECLQSAYSLACDFDSRPGLKFLVQKVAGLDVAANLYKQAGASIVYYVHSLVEICCHNNSISLKNTQEILETSNVCERDTGIISDLVLEKRHSSGGILTSPDVFTYLLQNVCDELCQTYVDVLVDKEGTARFDRMEEQPLFFLIAQPDDMSDVTSKKVRRSSSTRSNKSDSGGVVSSPVIIDTQDSKWSFSFHLCPSKVVRPYKGCDIVSVQATFQNTPEETTTKNESDEEEVMNGDQGQEGKGQGLIDEGQGKSKREIREDKESRVYTVATDKTIKSLMSKYKQRKQQNSMPSFVKLVNRMKDVRKDKVPRKEVVDEKIEKQQQSSIMKDSEAHLRSWSEMLTRILQLFLQMDDLRFKSLIPVIYNCNTQLVCHSDDPRLKQTLATWFHRLGNLYHYSPIKRLVKPDDDVAVAQSDSGIDTNIDQSQMVSESQSDQSQIASKSEDQ</sequence>
<evidence type="ECO:0000313" key="4">
    <source>
        <dbReference type="Proteomes" id="UP000030746"/>
    </source>
</evidence>
<dbReference type="KEGG" id="lgi:LOTGIDRAFT_229359"/>